<evidence type="ECO:0000256" key="6">
    <source>
        <dbReference type="ARBA" id="ARBA00022840"/>
    </source>
</evidence>
<feature type="transmembrane region" description="Helical" evidence="9">
    <location>
        <begin position="388"/>
        <end position="407"/>
    </location>
</feature>
<dbReference type="RefSeq" id="WP_269657348.1">
    <property type="nucleotide sequence ID" value="NZ_CP114413.1"/>
</dbReference>
<feature type="transmembrane region" description="Helical" evidence="9">
    <location>
        <begin position="493"/>
        <end position="514"/>
    </location>
</feature>
<dbReference type="InterPro" id="IPR011009">
    <property type="entry name" value="Kinase-like_dom_sf"/>
</dbReference>
<feature type="transmembrane region" description="Helical" evidence="9">
    <location>
        <begin position="354"/>
        <end position="376"/>
    </location>
</feature>
<evidence type="ECO:0000256" key="1">
    <source>
        <dbReference type="ARBA" id="ARBA00012513"/>
    </source>
</evidence>
<gene>
    <name evidence="11" type="ORF">STRCI_000719</name>
</gene>
<dbReference type="Gene3D" id="3.30.200.20">
    <property type="entry name" value="Phosphorylase Kinase, domain 1"/>
    <property type="match status" value="1"/>
</dbReference>
<dbReference type="Pfam" id="PF00069">
    <property type="entry name" value="Pkinase"/>
    <property type="match status" value="1"/>
</dbReference>
<dbReference type="SMART" id="SM00220">
    <property type="entry name" value="S_TKc"/>
    <property type="match status" value="1"/>
</dbReference>
<dbReference type="PROSITE" id="PS00107">
    <property type="entry name" value="PROTEIN_KINASE_ATP"/>
    <property type="match status" value="1"/>
</dbReference>
<dbReference type="CDD" id="cd14014">
    <property type="entry name" value="STKc_PknB_like"/>
    <property type="match status" value="1"/>
</dbReference>
<dbReference type="Proteomes" id="UP001164439">
    <property type="component" value="Chromosome"/>
</dbReference>
<dbReference type="InterPro" id="IPR017441">
    <property type="entry name" value="Protein_kinase_ATP_BS"/>
</dbReference>
<feature type="transmembrane region" description="Helical" evidence="9">
    <location>
        <begin position="321"/>
        <end position="342"/>
    </location>
</feature>
<keyword evidence="2 11" id="KW-0723">Serine/threonine-protein kinase</keyword>
<keyword evidence="9" id="KW-0812">Transmembrane</keyword>
<feature type="transmembrane region" description="Helical" evidence="9">
    <location>
        <begin position="454"/>
        <end position="473"/>
    </location>
</feature>
<keyword evidence="12" id="KW-1185">Reference proteome</keyword>
<evidence type="ECO:0000256" key="8">
    <source>
        <dbReference type="SAM" id="MobiDB-lite"/>
    </source>
</evidence>
<dbReference type="EMBL" id="CP114413">
    <property type="protein sequence ID" value="WAZ19656.1"/>
    <property type="molecule type" value="Genomic_DNA"/>
</dbReference>
<evidence type="ECO:0000256" key="2">
    <source>
        <dbReference type="ARBA" id="ARBA00022527"/>
    </source>
</evidence>
<dbReference type="PANTHER" id="PTHR43289:SF6">
    <property type="entry name" value="SERINE_THREONINE-PROTEIN KINASE NEKL-3"/>
    <property type="match status" value="1"/>
</dbReference>
<evidence type="ECO:0000256" key="7">
    <source>
        <dbReference type="PROSITE-ProRule" id="PRU10141"/>
    </source>
</evidence>
<evidence type="ECO:0000313" key="11">
    <source>
        <dbReference type="EMBL" id="WAZ19656.1"/>
    </source>
</evidence>
<evidence type="ECO:0000259" key="10">
    <source>
        <dbReference type="PROSITE" id="PS50011"/>
    </source>
</evidence>
<dbReference type="InterPro" id="IPR000719">
    <property type="entry name" value="Prot_kinase_dom"/>
</dbReference>
<feature type="binding site" evidence="7">
    <location>
        <position position="39"/>
    </location>
    <ligand>
        <name>ATP</name>
        <dbReference type="ChEBI" id="CHEBI:30616"/>
    </ligand>
</feature>
<keyword evidence="4 7" id="KW-0547">Nucleotide-binding</keyword>
<accession>A0ABY7K9S1</accession>
<evidence type="ECO:0000256" key="3">
    <source>
        <dbReference type="ARBA" id="ARBA00022679"/>
    </source>
</evidence>
<keyword evidence="9" id="KW-0472">Membrane</keyword>
<organism evidence="11 12">
    <name type="scientific">Streptomyces cinnabarinus</name>
    <dbReference type="NCBI Taxonomy" id="67287"/>
    <lineage>
        <taxon>Bacteria</taxon>
        <taxon>Bacillati</taxon>
        <taxon>Actinomycetota</taxon>
        <taxon>Actinomycetes</taxon>
        <taxon>Kitasatosporales</taxon>
        <taxon>Streptomycetaceae</taxon>
        <taxon>Streptomyces</taxon>
    </lineage>
</organism>
<evidence type="ECO:0000256" key="5">
    <source>
        <dbReference type="ARBA" id="ARBA00022777"/>
    </source>
</evidence>
<feature type="region of interest" description="Disordered" evidence="8">
    <location>
        <begin position="285"/>
        <end position="305"/>
    </location>
</feature>
<keyword evidence="3" id="KW-0808">Transferase</keyword>
<reference evidence="11" key="1">
    <citation type="submission" date="2022-12" db="EMBL/GenBank/DDBJ databases">
        <authorList>
            <person name="Ruckert C."/>
            <person name="Busche T."/>
            <person name="Kalinowski J."/>
            <person name="Wittmann C."/>
        </authorList>
    </citation>
    <scope>NUCLEOTIDE SEQUENCE</scope>
    <source>
        <strain evidence="11">DSM 40467</strain>
    </source>
</reference>
<dbReference type="SUPFAM" id="SSF56112">
    <property type="entry name" value="Protein kinase-like (PK-like)"/>
    <property type="match status" value="1"/>
</dbReference>
<dbReference type="InterPro" id="IPR008271">
    <property type="entry name" value="Ser/Thr_kinase_AS"/>
</dbReference>
<dbReference type="PROSITE" id="PS00108">
    <property type="entry name" value="PROTEIN_KINASE_ST"/>
    <property type="match status" value="1"/>
</dbReference>
<evidence type="ECO:0000256" key="9">
    <source>
        <dbReference type="SAM" id="Phobius"/>
    </source>
</evidence>
<feature type="transmembrane region" description="Helical" evidence="9">
    <location>
        <begin position="521"/>
        <end position="540"/>
    </location>
</feature>
<dbReference type="EC" id="2.7.11.1" evidence="1"/>
<feature type="domain" description="Protein kinase" evidence="10">
    <location>
        <begin position="10"/>
        <end position="279"/>
    </location>
</feature>
<dbReference type="PANTHER" id="PTHR43289">
    <property type="entry name" value="MITOGEN-ACTIVATED PROTEIN KINASE KINASE KINASE 20-RELATED"/>
    <property type="match status" value="1"/>
</dbReference>
<evidence type="ECO:0000256" key="4">
    <source>
        <dbReference type="ARBA" id="ARBA00022741"/>
    </source>
</evidence>
<dbReference type="PROSITE" id="PS50011">
    <property type="entry name" value="PROTEIN_KINASE_DOM"/>
    <property type="match status" value="1"/>
</dbReference>
<proteinExistence type="predicted"/>
<keyword evidence="6 7" id="KW-0067">ATP-binding</keyword>
<protein>
    <recommendedName>
        <fullName evidence="1">non-specific serine/threonine protein kinase</fullName>
        <ecNumber evidence="1">2.7.11.1</ecNumber>
    </recommendedName>
</protein>
<keyword evidence="5 11" id="KW-0418">Kinase</keyword>
<feature type="transmembrane region" description="Helical" evidence="9">
    <location>
        <begin position="546"/>
        <end position="568"/>
    </location>
</feature>
<name>A0ABY7K9S1_9ACTN</name>
<keyword evidence="9" id="KW-1133">Transmembrane helix</keyword>
<evidence type="ECO:0000313" key="12">
    <source>
        <dbReference type="Proteomes" id="UP001164439"/>
    </source>
</evidence>
<dbReference type="GO" id="GO:0004674">
    <property type="term" value="F:protein serine/threonine kinase activity"/>
    <property type="evidence" value="ECO:0007669"/>
    <property type="project" value="UniProtKB-KW"/>
</dbReference>
<feature type="transmembrane region" description="Helical" evidence="9">
    <location>
        <begin position="413"/>
        <end position="434"/>
    </location>
</feature>
<sequence>MRDQLLGGRYRLVEPLGEGGMGTVWEARDEKLDRPVAVKLISLLSGGGSHATEARARFLREARLTARLQHPHIVTLHDVGEAVVEGQATPFLVMELLRGQGLDVLLRRGDVTPRDTARWGSQVAGALAEAHGAGVMHRDVKPSNIMVTASGDVKVLDFGIARAADPYATADRLTQTGFIVGTPAYMAPEQARGRPEPRSDLYALGCVIFELLTGRRPFEAPDTMGYLSAHLTDDPPAPGSLVPGVSADWDGLVLRLLEKDPDRRHASAVELEAVLRQLARPAPIASASASTERRQADLSTVRATTHGPGGADLDARLTATVTTAATLTCLPLLVYLLSQIAAYLSDSSAPTGLLVANLLLGVPEAAALGIGVGLLLRRRQAGRRTIAVAGVATALHGLSASLQYLVADGPHTIALIAYVVGPVMAVAAATAAVAASRPSTARWCRDMQVVPEPLVRAGTVAPALLTLFAAPVIPVSASRAVDAGVATNTAQTLLTVLFSVFTPVLAIGMALVFVRNPVGRVLVAAGGLGLALVALNGPLYANALGFAFRIMLFLLAITAVVTTLRAALPPRAGRPRSALRRRFRSVTGPRSPR</sequence>
<dbReference type="Gene3D" id="1.10.510.10">
    <property type="entry name" value="Transferase(Phosphotransferase) domain 1"/>
    <property type="match status" value="1"/>
</dbReference>